<dbReference type="HOGENOM" id="CLU_041408_4_1_5"/>
<feature type="transmembrane region" description="Helical" evidence="4">
    <location>
        <begin position="99"/>
        <end position="117"/>
    </location>
</feature>
<keyword evidence="3" id="KW-0804">Transcription</keyword>
<evidence type="ECO:0000313" key="7">
    <source>
        <dbReference type="Proteomes" id="UP000006512"/>
    </source>
</evidence>
<feature type="transmembrane region" description="Helical" evidence="4">
    <location>
        <begin position="178"/>
        <end position="196"/>
    </location>
</feature>
<dbReference type="InterPro" id="IPR018060">
    <property type="entry name" value="HTH_AraC"/>
</dbReference>
<accession>F4QNT3</accession>
<evidence type="ECO:0000256" key="3">
    <source>
        <dbReference type="ARBA" id="ARBA00023163"/>
    </source>
</evidence>
<keyword evidence="1" id="KW-0805">Transcription regulation</keyword>
<dbReference type="PRINTS" id="PR00032">
    <property type="entry name" value="HTHARAC"/>
</dbReference>
<dbReference type="InterPro" id="IPR018062">
    <property type="entry name" value="HTH_AraC-typ_CS"/>
</dbReference>
<proteinExistence type="predicted"/>
<keyword evidence="2" id="KW-0238">DNA-binding</keyword>
<dbReference type="PANTHER" id="PTHR43280:SF29">
    <property type="entry name" value="ARAC-FAMILY TRANSCRIPTIONAL REGULATOR"/>
    <property type="match status" value="1"/>
</dbReference>
<reference evidence="7" key="1">
    <citation type="submission" date="2011-03" db="EMBL/GenBank/DDBJ databases">
        <title>Draft genome sequence of Brevundimonas diminuta.</title>
        <authorList>
            <person name="Brown P.J.B."/>
            <person name="Buechlein A."/>
            <person name="Hemmerich C."/>
            <person name="Brun Y.V."/>
        </authorList>
    </citation>
    <scope>NUCLEOTIDE SEQUENCE [LARGE SCALE GENOMIC DNA]</scope>
    <source>
        <strain evidence="7">C19</strain>
    </source>
</reference>
<feature type="transmembrane region" description="Helical" evidence="4">
    <location>
        <begin position="208"/>
        <end position="226"/>
    </location>
</feature>
<dbReference type="Proteomes" id="UP000006512">
    <property type="component" value="Unassembled WGS sequence"/>
</dbReference>
<evidence type="ECO:0000256" key="4">
    <source>
        <dbReference type="SAM" id="Phobius"/>
    </source>
</evidence>
<dbReference type="PROSITE" id="PS00041">
    <property type="entry name" value="HTH_ARAC_FAMILY_1"/>
    <property type="match status" value="1"/>
</dbReference>
<protein>
    <submittedName>
        <fullName evidence="6">Bacterial regulatory helix-turn-helix protein, AraC family protein</fullName>
    </submittedName>
</protein>
<feature type="domain" description="HTH araC/xylS-type" evidence="5">
    <location>
        <begin position="258"/>
        <end position="363"/>
    </location>
</feature>
<evidence type="ECO:0000259" key="5">
    <source>
        <dbReference type="PROSITE" id="PS01124"/>
    </source>
</evidence>
<feature type="transmembrane region" description="Helical" evidence="4">
    <location>
        <begin position="37"/>
        <end position="57"/>
    </location>
</feature>
<dbReference type="SUPFAM" id="SSF46689">
    <property type="entry name" value="Homeodomain-like"/>
    <property type="match status" value="1"/>
</dbReference>
<evidence type="ECO:0000256" key="2">
    <source>
        <dbReference type="ARBA" id="ARBA00023125"/>
    </source>
</evidence>
<dbReference type="Gene3D" id="1.10.10.60">
    <property type="entry name" value="Homeodomain-like"/>
    <property type="match status" value="2"/>
</dbReference>
<feature type="transmembrane region" description="Helical" evidence="4">
    <location>
        <begin position="6"/>
        <end position="25"/>
    </location>
</feature>
<keyword evidence="4" id="KW-1133">Transmembrane helix</keyword>
<organism evidence="6 7">
    <name type="scientific">Asticcacaulis biprosthecium C19</name>
    <dbReference type="NCBI Taxonomy" id="715226"/>
    <lineage>
        <taxon>Bacteria</taxon>
        <taxon>Pseudomonadati</taxon>
        <taxon>Pseudomonadota</taxon>
        <taxon>Alphaproteobacteria</taxon>
        <taxon>Caulobacterales</taxon>
        <taxon>Caulobacteraceae</taxon>
        <taxon>Asticcacaulis</taxon>
    </lineage>
</organism>
<dbReference type="SMART" id="SM00342">
    <property type="entry name" value="HTH_ARAC"/>
    <property type="match status" value="1"/>
</dbReference>
<keyword evidence="4" id="KW-0472">Membrane</keyword>
<dbReference type="STRING" id="715226.ABI_24040"/>
<dbReference type="PROSITE" id="PS01124">
    <property type="entry name" value="HTH_ARAC_FAMILY_2"/>
    <property type="match status" value="1"/>
</dbReference>
<dbReference type="eggNOG" id="COG2207">
    <property type="taxonomic scope" value="Bacteria"/>
</dbReference>
<name>F4QNT3_9CAUL</name>
<keyword evidence="4" id="KW-0812">Transmembrane</keyword>
<gene>
    <name evidence="6" type="ORF">ABI_24040</name>
</gene>
<dbReference type="AlphaFoldDB" id="F4QNT3"/>
<dbReference type="GO" id="GO:0043565">
    <property type="term" value="F:sequence-specific DNA binding"/>
    <property type="evidence" value="ECO:0007669"/>
    <property type="project" value="InterPro"/>
</dbReference>
<keyword evidence="7" id="KW-1185">Reference proteome</keyword>
<sequence>MDTTLLLVLAAATWAQAAFCICVLARKTWDTPAYAPLAALFAILCFASGGPVVAAFAPQAEKAFYELTVPAYLLVTPVLWTAFEGFTSETRWRFEARHLPYLAPPATALVLVLLDIFVAEAPVGYVVVVAVLWAGTLGLWLWQTGRMVFTVMTRLPVYRQRLKALFSEGQGELNGAEAIAMAILTLWLIVLIAVVLRNMTGASFLPDWTVAVLFLALTWSLGGWALHQKPGFEGRYVTADSSESEKYQKSALADAQGQRIADRLKAAMETDKLYLDPTLSLPKLARHLHVSGNHISQTLNGVIGLSFFDYVTRWRVEAAKPEVLAGAKGILEIAYDNGFNARSSFYRAFKRETGMTPTEYRDRGGVT</sequence>
<dbReference type="GO" id="GO:0003700">
    <property type="term" value="F:DNA-binding transcription factor activity"/>
    <property type="evidence" value="ECO:0007669"/>
    <property type="project" value="InterPro"/>
</dbReference>
<dbReference type="Pfam" id="PF12833">
    <property type="entry name" value="HTH_18"/>
    <property type="match status" value="1"/>
</dbReference>
<dbReference type="EMBL" id="GL883078">
    <property type="protein sequence ID" value="EGF90991.1"/>
    <property type="molecule type" value="Genomic_DNA"/>
</dbReference>
<evidence type="ECO:0000256" key="1">
    <source>
        <dbReference type="ARBA" id="ARBA00023015"/>
    </source>
</evidence>
<dbReference type="InterPro" id="IPR009057">
    <property type="entry name" value="Homeodomain-like_sf"/>
</dbReference>
<dbReference type="PANTHER" id="PTHR43280">
    <property type="entry name" value="ARAC-FAMILY TRANSCRIPTIONAL REGULATOR"/>
    <property type="match status" value="1"/>
</dbReference>
<evidence type="ECO:0000313" key="6">
    <source>
        <dbReference type="EMBL" id="EGF90991.1"/>
    </source>
</evidence>
<feature type="transmembrane region" description="Helical" evidence="4">
    <location>
        <begin position="123"/>
        <end position="142"/>
    </location>
</feature>
<dbReference type="InterPro" id="IPR020449">
    <property type="entry name" value="Tscrpt_reg_AraC-type_HTH"/>
</dbReference>
<feature type="transmembrane region" description="Helical" evidence="4">
    <location>
        <begin position="69"/>
        <end position="87"/>
    </location>
</feature>